<organism evidence="2 3">
    <name type="scientific">Paracoccus marcusii</name>
    <dbReference type="NCBI Taxonomy" id="59779"/>
    <lineage>
        <taxon>Bacteria</taxon>
        <taxon>Pseudomonadati</taxon>
        <taxon>Pseudomonadota</taxon>
        <taxon>Alphaproteobacteria</taxon>
        <taxon>Rhodobacterales</taxon>
        <taxon>Paracoccaceae</taxon>
        <taxon>Paracoccus</taxon>
    </lineage>
</organism>
<name>A0ABY7URK2_9RHOB</name>
<feature type="region of interest" description="Disordered" evidence="1">
    <location>
        <begin position="231"/>
        <end position="261"/>
    </location>
</feature>
<gene>
    <name evidence="2" type="ORF">PRL19_10095</name>
</gene>
<dbReference type="EMBL" id="CP117466">
    <property type="protein sequence ID" value="WDA11650.1"/>
    <property type="molecule type" value="Genomic_DNA"/>
</dbReference>
<evidence type="ECO:0000256" key="1">
    <source>
        <dbReference type="SAM" id="MobiDB-lite"/>
    </source>
</evidence>
<dbReference type="Proteomes" id="UP001216899">
    <property type="component" value="Chromosome"/>
</dbReference>
<proteinExistence type="predicted"/>
<feature type="compositionally biased region" description="Basic residues" evidence="1">
    <location>
        <begin position="252"/>
        <end position="261"/>
    </location>
</feature>
<accession>A0ABY7URK2</accession>
<keyword evidence="3" id="KW-1185">Reference proteome</keyword>
<dbReference type="RefSeq" id="WP_273742857.1">
    <property type="nucleotide sequence ID" value="NZ_CP117466.1"/>
</dbReference>
<sequence>MSIKVMSWVWDNGPKDPTERLTLLALADWADDAGSCYPSMVGIAEKTGVTERGARGIVRRLEASGWITIKTGGGRGGKNVYRILMLKPGTSNPEPETGNETKTRNVTTQNPERDCTKPGTAVPPNRQEPSGNRQRLRASDAVVVDQGPDSRREEVLTLMGCSAAGVTPEGRWTGTTNDLQELPKWDALGLSRSEQDAKIREMLAKQRSKSPGFMPNRWSWFTAGMSDLANAKSARRAAGSPSSQTETPEQRRARRRKMIGG</sequence>
<feature type="region of interest" description="Disordered" evidence="1">
    <location>
        <begin position="87"/>
        <end position="149"/>
    </location>
</feature>
<dbReference type="Gene3D" id="1.10.10.10">
    <property type="entry name" value="Winged helix-like DNA-binding domain superfamily/Winged helix DNA-binding domain"/>
    <property type="match status" value="1"/>
</dbReference>
<evidence type="ECO:0000313" key="3">
    <source>
        <dbReference type="Proteomes" id="UP001216899"/>
    </source>
</evidence>
<protein>
    <submittedName>
        <fullName evidence="2">Helix-turn-helix domain-containing protein</fullName>
    </submittedName>
</protein>
<dbReference type="InterPro" id="IPR036388">
    <property type="entry name" value="WH-like_DNA-bd_sf"/>
</dbReference>
<evidence type="ECO:0000313" key="2">
    <source>
        <dbReference type="EMBL" id="WDA11650.1"/>
    </source>
</evidence>
<reference evidence="2 3" key="1">
    <citation type="submission" date="2023-02" db="EMBL/GenBank/DDBJ databases">
        <title>Whole genome sequenc of Paracoccus marcusii MBLB0836.</title>
        <authorList>
            <person name="Seo M.-J."/>
            <person name="Cho E.-S."/>
            <person name="Hwang C.Y."/>
        </authorList>
    </citation>
    <scope>NUCLEOTIDE SEQUENCE [LARGE SCALE GENOMIC DNA]</scope>
    <source>
        <strain evidence="2 3">MBLB0836</strain>
    </source>
</reference>
<dbReference type="Pfam" id="PF13730">
    <property type="entry name" value="HTH_36"/>
    <property type="match status" value="1"/>
</dbReference>
<feature type="compositionally biased region" description="Polar residues" evidence="1">
    <location>
        <begin position="89"/>
        <end position="110"/>
    </location>
</feature>